<dbReference type="Gene3D" id="1.20.1280.50">
    <property type="match status" value="1"/>
</dbReference>
<feature type="compositionally biased region" description="Basic and acidic residues" evidence="1">
    <location>
        <begin position="199"/>
        <end position="209"/>
    </location>
</feature>
<evidence type="ECO:0000313" key="4">
    <source>
        <dbReference type="Proteomes" id="UP000314982"/>
    </source>
</evidence>
<protein>
    <submittedName>
        <fullName evidence="3">F-box protein 16</fullName>
    </submittedName>
</protein>
<dbReference type="Ensembl" id="ENSHHUT00000093542.1">
    <property type="protein sequence ID" value="ENSHHUP00000090736.1"/>
    <property type="gene ID" value="ENSHHUG00000052372.1"/>
</dbReference>
<dbReference type="PANTHER" id="PTHR46857:SF2">
    <property type="entry name" value="F-BOX ONLY PROTEIN 16"/>
    <property type="match status" value="1"/>
</dbReference>
<sequence length="405" mass="45966">MSFAPRTTLTSAKMQTKMSAWTPLNHQLSNNNVFEERRNLLGKWFDKWSDGQRKAVLQDFFSRCSVGQLRFLRQNLTKRVPEENLDFTSVLPRVLSLYVFSFLDPRSLCRCAQVSWHWKGIVELDQQWMPKCLRLGWCINFAPTPFEHGVWKRHYIETVLELHIGKPKTPSQQEFIVPEVTSINSVTFDQSESFLREVRSARPVQRERSGGGTTRGSGGSQLKGLPPWRGADRHPTDTVRFNYLENLDPIEHAHQVKVKSRGVFNTDNANSKELSAANYKLRKAKSLMFLCLDLTPGSGSGAGQQKQNRFRPQWATQSLEYPVTKATAKSLSRSGQWNAGIRPGPVRSAVPRLSQEGLRASMRTNRSTPSKKPLSFLSPSLPSSFPPSLKSVHRRGHTGPRLVRQ</sequence>
<keyword evidence="4" id="KW-1185">Reference proteome</keyword>
<reference evidence="3" key="3">
    <citation type="submission" date="2025-09" db="UniProtKB">
        <authorList>
            <consortium name="Ensembl"/>
        </authorList>
    </citation>
    <scope>IDENTIFICATION</scope>
</reference>
<evidence type="ECO:0000313" key="3">
    <source>
        <dbReference type="Ensembl" id="ENSHHUP00000090736.1"/>
    </source>
</evidence>
<dbReference type="InterPro" id="IPR036047">
    <property type="entry name" value="F-box-like_dom_sf"/>
</dbReference>
<dbReference type="InterPro" id="IPR001810">
    <property type="entry name" value="F-box_dom"/>
</dbReference>
<feature type="compositionally biased region" description="Gly residues" evidence="1">
    <location>
        <begin position="210"/>
        <end position="221"/>
    </location>
</feature>
<dbReference type="SUPFAM" id="SSF81383">
    <property type="entry name" value="F-box domain"/>
    <property type="match status" value="1"/>
</dbReference>
<feature type="compositionally biased region" description="Basic residues" evidence="1">
    <location>
        <begin position="391"/>
        <end position="405"/>
    </location>
</feature>
<dbReference type="PANTHER" id="PTHR46857">
    <property type="entry name" value="EPITHELIAL CELL-TRANSFORMING SEQUENCE 2 ONCOGENE-LIKE"/>
    <property type="match status" value="1"/>
</dbReference>
<evidence type="ECO:0000256" key="1">
    <source>
        <dbReference type="SAM" id="MobiDB-lite"/>
    </source>
</evidence>
<feature type="compositionally biased region" description="Low complexity" evidence="1">
    <location>
        <begin position="370"/>
        <end position="390"/>
    </location>
</feature>
<dbReference type="STRING" id="62062.ENSHHUP00000090736"/>
<dbReference type="AlphaFoldDB" id="A0A4W5RL95"/>
<name>A0A4W5RL95_9TELE</name>
<evidence type="ECO:0000259" key="2">
    <source>
        <dbReference type="Pfam" id="PF12937"/>
    </source>
</evidence>
<feature type="region of interest" description="Disordered" evidence="1">
    <location>
        <begin position="334"/>
        <end position="405"/>
    </location>
</feature>
<dbReference type="Proteomes" id="UP000314982">
    <property type="component" value="Unassembled WGS sequence"/>
</dbReference>
<organism evidence="3 4">
    <name type="scientific">Hucho hucho</name>
    <name type="common">huchen</name>
    <dbReference type="NCBI Taxonomy" id="62062"/>
    <lineage>
        <taxon>Eukaryota</taxon>
        <taxon>Metazoa</taxon>
        <taxon>Chordata</taxon>
        <taxon>Craniata</taxon>
        <taxon>Vertebrata</taxon>
        <taxon>Euteleostomi</taxon>
        <taxon>Actinopterygii</taxon>
        <taxon>Neopterygii</taxon>
        <taxon>Teleostei</taxon>
        <taxon>Protacanthopterygii</taxon>
        <taxon>Salmoniformes</taxon>
        <taxon>Salmonidae</taxon>
        <taxon>Salmoninae</taxon>
        <taxon>Hucho</taxon>
    </lineage>
</organism>
<feature type="domain" description="F-box" evidence="2">
    <location>
        <begin position="90"/>
        <end position="132"/>
    </location>
</feature>
<dbReference type="GeneTree" id="ENSGT00940000159021"/>
<reference evidence="4" key="1">
    <citation type="submission" date="2018-06" db="EMBL/GenBank/DDBJ databases">
        <title>Genome assembly of Danube salmon.</title>
        <authorList>
            <person name="Macqueen D.J."/>
            <person name="Gundappa M.K."/>
        </authorList>
    </citation>
    <scope>NUCLEOTIDE SEQUENCE [LARGE SCALE GENOMIC DNA]</scope>
</reference>
<dbReference type="CDD" id="cd22172">
    <property type="entry name" value="F-box_FBXO16"/>
    <property type="match status" value="1"/>
</dbReference>
<dbReference type="Pfam" id="PF12937">
    <property type="entry name" value="F-box-like"/>
    <property type="match status" value="1"/>
</dbReference>
<reference evidence="3" key="2">
    <citation type="submission" date="2025-08" db="UniProtKB">
        <authorList>
            <consortium name="Ensembl"/>
        </authorList>
    </citation>
    <scope>IDENTIFICATION</scope>
</reference>
<feature type="region of interest" description="Disordered" evidence="1">
    <location>
        <begin position="199"/>
        <end position="233"/>
    </location>
</feature>
<proteinExistence type="predicted"/>
<dbReference type="InterPro" id="IPR052805">
    <property type="entry name" value="GEF_Ubiquitin-Prot_Reg"/>
</dbReference>
<accession>A0A4W5RL95</accession>